<name>A0A232EY84_9HYME</name>
<feature type="non-terminal residue" evidence="2">
    <location>
        <position position="1"/>
    </location>
</feature>
<comment type="caution">
    <text evidence="2">The sequence shown here is derived from an EMBL/GenBank/DDBJ whole genome shotgun (WGS) entry which is preliminary data.</text>
</comment>
<sequence length="68" mass="7949">EIHKLKEKVKSTTDLSNCQLEITESAMNKIKKLETERAKLESKVLKMEAELTSYELSQEILRQDKNVR</sequence>
<evidence type="ECO:0000256" key="1">
    <source>
        <dbReference type="SAM" id="Coils"/>
    </source>
</evidence>
<keyword evidence="1" id="KW-0175">Coiled coil</keyword>
<dbReference type="AlphaFoldDB" id="A0A232EY84"/>
<evidence type="ECO:0000313" key="2">
    <source>
        <dbReference type="EMBL" id="OXU23283.1"/>
    </source>
</evidence>
<feature type="coiled-coil region" evidence="1">
    <location>
        <begin position="23"/>
        <end position="57"/>
    </location>
</feature>
<proteinExistence type="predicted"/>
<gene>
    <name evidence="2" type="ORF">TSAR_004498</name>
</gene>
<protein>
    <submittedName>
        <fullName evidence="2">Uncharacterized protein</fullName>
    </submittedName>
</protein>
<dbReference type="Proteomes" id="UP000215335">
    <property type="component" value="Unassembled WGS sequence"/>
</dbReference>
<keyword evidence="3" id="KW-1185">Reference proteome</keyword>
<dbReference type="EMBL" id="NNAY01001661">
    <property type="protein sequence ID" value="OXU23283.1"/>
    <property type="molecule type" value="Genomic_DNA"/>
</dbReference>
<accession>A0A232EY84</accession>
<organism evidence="2 3">
    <name type="scientific">Trichomalopsis sarcophagae</name>
    <dbReference type="NCBI Taxonomy" id="543379"/>
    <lineage>
        <taxon>Eukaryota</taxon>
        <taxon>Metazoa</taxon>
        <taxon>Ecdysozoa</taxon>
        <taxon>Arthropoda</taxon>
        <taxon>Hexapoda</taxon>
        <taxon>Insecta</taxon>
        <taxon>Pterygota</taxon>
        <taxon>Neoptera</taxon>
        <taxon>Endopterygota</taxon>
        <taxon>Hymenoptera</taxon>
        <taxon>Apocrita</taxon>
        <taxon>Proctotrupomorpha</taxon>
        <taxon>Chalcidoidea</taxon>
        <taxon>Pteromalidae</taxon>
        <taxon>Pteromalinae</taxon>
        <taxon>Trichomalopsis</taxon>
    </lineage>
</organism>
<reference evidence="2 3" key="1">
    <citation type="journal article" date="2017" name="Curr. Biol.">
        <title>The Evolution of Venom by Co-option of Single-Copy Genes.</title>
        <authorList>
            <person name="Martinson E.O."/>
            <person name="Mrinalini"/>
            <person name="Kelkar Y.D."/>
            <person name="Chang C.H."/>
            <person name="Werren J.H."/>
        </authorList>
    </citation>
    <scope>NUCLEOTIDE SEQUENCE [LARGE SCALE GENOMIC DNA]</scope>
    <source>
        <strain evidence="2 3">Alberta</strain>
        <tissue evidence="2">Whole body</tissue>
    </source>
</reference>
<evidence type="ECO:0000313" key="3">
    <source>
        <dbReference type="Proteomes" id="UP000215335"/>
    </source>
</evidence>